<sequence>MDFEQHFNDDTPYITLDGFTPMANSKPIDNIFLNKKVKKELKSSGYTSSQHMNVVYDKKKPIRVGSTLRWELRGMGFDVVVLGYGELFVKGTKSTCILCRNHGMISVIIELIKSGLSFFQKKQEKEIDKTVVTTQETNETNREEIRKGFSGRNFLFYVLGAIIAWNYILVPLLDVFGIVLFSLPLGEIFALLQLMVGGM</sequence>
<dbReference type="RefSeq" id="WP_233592176.1">
    <property type="nucleotide sequence ID" value="NZ_CP024677.1"/>
</dbReference>
<keyword evidence="1" id="KW-0812">Transmembrane</keyword>
<evidence type="ECO:0000313" key="2">
    <source>
        <dbReference type="EMBL" id="MDW2758575.1"/>
    </source>
</evidence>
<keyword evidence="1" id="KW-0472">Membrane</keyword>
<evidence type="ECO:0000256" key="1">
    <source>
        <dbReference type="SAM" id="Phobius"/>
    </source>
</evidence>
<proteinExistence type="predicted"/>
<feature type="transmembrane region" description="Helical" evidence="1">
    <location>
        <begin position="176"/>
        <end position="196"/>
    </location>
</feature>
<dbReference type="EMBL" id="JAWPBU010000007">
    <property type="protein sequence ID" value="MDW2758575.1"/>
    <property type="molecule type" value="Genomic_DNA"/>
</dbReference>
<reference evidence="2" key="1">
    <citation type="submission" date="2023-10" db="EMBL/GenBank/DDBJ databases">
        <title>Fecal carriage and genetic characteristics of carbapenem-resistant Enterobacterales among healthy adults from four provinces of China.</title>
        <authorList>
            <person name="Li Y."/>
            <person name="Zhang R."/>
        </authorList>
    </citation>
    <scope>NUCLEOTIDE SEQUENCE</scope>
    <source>
        <strain evidence="2">HN-136</strain>
    </source>
</reference>
<feature type="transmembrane region" description="Helical" evidence="1">
    <location>
        <begin position="154"/>
        <end position="170"/>
    </location>
</feature>
<gene>
    <name evidence="2" type="ORF">RYZ67_08800</name>
</gene>
<comment type="caution">
    <text evidence="2">The sequence shown here is derived from an EMBL/GenBank/DDBJ whole genome shotgun (WGS) entry which is preliminary data.</text>
</comment>
<protein>
    <submittedName>
        <fullName evidence="2">Uncharacterized protein</fullName>
    </submittedName>
</protein>
<name>A0AAP6CR32_CITFR</name>
<evidence type="ECO:0000313" key="3">
    <source>
        <dbReference type="Proteomes" id="UP001278087"/>
    </source>
</evidence>
<dbReference type="Proteomes" id="UP001278087">
    <property type="component" value="Unassembled WGS sequence"/>
</dbReference>
<organism evidence="2 3">
    <name type="scientific">Citrobacter freundii</name>
    <dbReference type="NCBI Taxonomy" id="546"/>
    <lineage>
        <taxon>Bacteria</taxon>
        <taxon>Pseudomonadati</taxon>
        <taxon>Pseudomonadota</taxon>
        <taxon>Gammaproteobacteria</taxon>
        <taxon>Enterobacterales</taxon>
        <taxon>Enterobacteriaceae</taxon>
        <taxon>Citrobacter</taxon>
        <taxon>Citrobacter freundii complex</taxon>
    </lineage>
</organism>
<keyword evidence="1" id="KW-1133">Transmembrane helix</keyword>
<accession>A0AAP6CR32</accession>
<dbReference type="AlphaFoldDB" id="A0AAP6CR32"/>